<keyword evidence="2" id="KW-1185">Reference proteome</keyword>
<dbReference type="Proteomes" id="UP000689195">
    <property type="component" value="Unassembled WGS sequence"/>
</dbReference>
<proteinExistence type="predicted"/>
<dbReference type="OrthoDB" id="10463842at2759"/>
<sequence length="240" mass="27892">MEKVNKAWNFFVQNLSFKSNPEQVKVSSETVQKEDINSSIDCALGFSNSLLHNNSSSSGMLSSSSSQYPIVINFIILAKICSQFLPKFSSIQKDNERKPIIIPYQDDHKQLFKEKNIKNVYQCKRENKYSLKQYPMAKLITEHTDTIICSDNTCMLASFHENMHRVDQGIYKKGQASQVYVECYEYLPTKQIQFSDAQDIIDELKKERYELFNNNCQHSSNKIIQKLDLKFNDSINLERL</sequence>
<name>A0A8S1UGY4_9CILI</name>
<accession>A0A8S1UGY4</accession>
<dbReference type="EMBL" id="CAJJDO010000041">
    <property type="protein sequence ID" value="CAD8164421.1"/>
    <property type="molecule type" value="Genomic_DNA"/>
</dbReference>
<dbReference type="AlphaFoldDB" id="A0A8S1UGY4"/>
<organism evidence="1 2">
    <name type="scientific">Paramecium pentaurelia</name>
    <dbReference type="NCBI Taxonomy" id="43138"/>
    <lineage>
        <taxon>Eukaryota</taxon>
        <taxon>Sar</taxon>
        <taxon>Alveolata</taxon>
        <taxon>Ciliophora</taxon>
        <taxon>Intramacronucleata</taxon>
        <taxon>Oligohymenophorea</taxon>
        <taxon>Peniculida</taxon>
        <taxon>Parameciidae</taxon>
        <taxon>Paramecium</taxon>
    </lineage>
</organism>
<reference evidence="1" key="1">
    <citation type="submission" date="2021-01" db="EMBL/GenBank/DDBJ databases">
        <authorList>
            <consortium name="Genoscope - CEA"/>
            <person name="William W."/>
        </authorList>
    </citation>
    <scope>NUCLEOTIDE SEQUENCE</scope>
</reference>
<evidence type="ECO:0000313" key="1">
    <source>
        <dbReference type="EMBL" id="CAD8164421.1"/>
    </source>
</evidence>
<gene>
    <name evidence="1" type="ORF">PPENT_87.1.T0410024</name>
</gene>
<evidence type="ECO:0000313" key="2">
    <source>
        <dbReference type="Proteomes" id="UP000689195"/>
    </source>
</evidence>
<comment type="caution">
    <text evidence="1">The sequence shown here is derived from an EMBL/GenBank/DDBJ whole genome shotgun (WGS) entry which is preliminary data.</text>
</comment>
<protein>
    <submittedName>
        <fullName evidence="1">Uncharacterized protein</fullName>
    </submittedName>
</protein>